<evidence type="ECO:0000313" key="3">
    <source>
        <dbReference type="EMBL" id="KAJ3684175.1"/>
    </source>
</evidence>
<dbReference type="PANTHER" id="PTHR31900:SF30">
    <property type="entry name" value="SUPERFAMILY PROTEIN, PUTATIVE-RELATED"/>
    <property type="match status" value="1"/>
</dbReference>
<dbReference type="EMBL" id="JAMRDG010000002">
    <property type="protein sequence ID" value="KAJ3684175.1"/>
    <property type="molecule type" value="Genomic_DNA"/>
</dbReference>
<protein>
    <recommendedName>
        <fullName evidence="2">F-box domain-containing protein</fullName>
    </recommendedName>
</protein>
<keyword evidence="1" id="KW-0175">Coiled coil</keyword>
<sequence>MAMTMAMSCSLTDANQANHLSNLPDDLLITILSLLPTCIAARTSVVSRRFRHLWKASPSVQLIIGCLPHPCDDNFIAMVDRALFHRDPCHPLVSLYLHYDFVSSLPNYFLPSLFAKARSLGLRHLTIECFLIDHLLPDIFSINSLESLSLPDIGSSLEFPSGFTLTCLRNLSLSLDGSNSGPSKITQLLSELGSLEDLDLSIRDMERISLSSQTVRKLRLMSRNTGYKRLHTVELFLPSLESLRIKSCSSLSSLAHLHGEVPLLKRAVISLHRVHAEHRRKEKAREQNQEKKERVTLLRSLLLIEQEAIIFWRRNPRFALTEKNPTSLPIEPLT</sequence>
<accession>A0AAD5W8H0</accession>
<dbReference type="InterPro" id="IPR001810">
    <property type="entry name" value="F-box_dom"/>
</dbReference>
<dbReference type="AlphaFoldDB" id="A0AAD5W8H0"/>
<dbReference type="SUPFAM" id="SSF52058">
    <property type="entry name" value="L domain-like"/>
    <property type="match status" value="1"/>
</dbReference>
<organism evidence="3 4">
    <name type="scientific">Rhynchospora tenuis</name>
    <dbReference type="NCBI Taxonomy" id="198213"/>
    <lineage>
        <taxon>Eukaryota</taxon>
        <taxon>Viridiplantae</taxon>
        <taxon>Streptophyta</taxon>
        <taxon>Embryophyta</taxon>
        <taxon>Tracheophyta</taxon>
        <taxon>Spermatophyta</taxon>
        <taxon>Magnoliopsida</taxon>
        <taxon>Liliopsida</taxon>
        <taxon>Poales</taxon>
        <taxon>Cyperaceae</taxon>
        <taxon>Cyperoideae</taxon>
        <taxon>Rhynchosporeae</taxon>
        <taxon>Rhynchospora</taxon>
    </lineage>
</organism>
<keyword evidence="4" id="KW-1185">Reference proteome</keyword>
<proteinExistence type="predicted"/>
<feature type="domain" description="F-box" evidence="2">
    <location>
        <begin position="17"/>
        <end position="63"/>
    </location>
</feature>
<dbReference type="PANTHER" id="PTHR31900">
    <property type="entry name" value="F-BOX/RNI SUPERFAMILY PROTEIN-RELATED"/>
    <property type="match status" value="1"/>
</dbReference>
<dbReference type="Proteomes" id="UP001210211">
    <property type="component" value="Unassembled WGS sequence"/>
</dbReference>
<comment type="caution">
    <text evidence="3">The sequence shown here is derived from an EMBL/GenBank/DDBJ whole genome shotgun (WGS) entry which is preliminary data.</text>
</comment>
<feature type="coiled-coil region" evidence="1">
    <location>
        <begin position="274"/>
        <end position="301"/>
    </location>
</feature>
<dbReference type="InterPro" id="IPR036047">
    <property type="entry name" value="F-box-like_dom_sf"/>
</dbReference>
<name>A0AAD5W8H0_9POAL</name>
<dbReference type="CDD" id="cd22160">
    <property type="entry name" value="F-box_AtFBL13-like"/>
    <property type="match status" value="1"/>
</dbReference>
<dbReference type="InterPro" id="IPR050232">
    <property type="entry name" value="FBL13/AtMIF1-like"/>
</dbReference>
<dbReference type="Pfam" id="PF00646">
    <property type="entry name" value="F-box"/>
    <property type="match status" value="1"/>
</dbReference>
<dbReference type="Gene3D" id="3.80.10.10">
    <property type="entry name" value="Ribonuclease Inhibitor"/>
    <property type="match status" value="1"/>
</dbReference>
<dbReference type="InterPro" id="IPR053781">
    <property type="entry name" value="F-box_AtFBL13-like"/>
</dbReference>
<dbReference type="Gene3D" id="1.20.1280.50">
    <property type="match status" value="1"/>
</dbReference>
<dbReference type="SUPFAM" id="SSF81383">
    <property type="entry name" value="F-box domain"/>
    <property type="match status" value="1"/>
</dbReference>
<evidence type="ECO:0000313" key="4">
    <source>
        <dbReference type="Proteomes" id="UP001210211"/>
    </source>
</evidence>
<dbReference type="SMART" id="SM00256">
    <property type="entry name" value="FBOX"/>
    <property type="match status" value="1"/>
</dbReference>
<evidence type="ECO:0000256" key="1">
    <source>
        <dbReference type="SAM" id="Coils"/>
    </source>
</evidence>
<evidence type="ECO:0000259" key="2">
    <source>
        <dbReference type="PROSITE" id="PS50181"/>
    </source>
</evidence>
<gene>
    <name evidence="3" type="ORF">LUZ61_013339</name>
</gene>
<reference evidence="3 4" key="1">
    <citation type="journal article" date="2022" name="Cell">
        <title>Repeat-based holocentromeres influence genome architecture and karyotype evolution.</title>
        <authorList>
            <person name="Hofstatter P.G."/>
            <person name="Thangavel G."/>
            <person name="Lux T."/>
            <person name="Neumann P."/>
            <person name="Vondrak T."/>
            <person name="Novak P."/>
            <person name="Zhang M."/>
            <person name="Costa L."/>
            <person name="Castellani M."/>
            <person name="Scott A."/>
            <person name="Toegelov H."/>
            <person name="Fuchs J."/>
            <person name="Mata-Sucre Y."/>
            <person name="Dias Y."/>
            <person name="Vanzela A.L.L."/>
            <person name="Huettel B."/>
            <person name="Almeida C.C.S."/>
            <person name="Simkova H."/>
            <person name="Souza G."/>
            <person name="Pedrosa-Harand A."/>
            <person name="Macas J."/>
            <person name="Mayer K.F.X."/>
            <person name="Houben A."/>
            <person name="Marques A."/>
        </authorList>
    </citation>
    <scope>NUCLEOTIDE SEQUENCE [LARGE SCALE GENOMIC DNA]</scope>
    <source>
        <strain evidence="3">RhyTen1mFocal</strain>
    </source>
</reference>
<dbReference type="InterPro" id="IPR032675">
    <property type="entry name" value="LRR_dom_sf"/>
</dbReference>
<dbReference type="PROSITE" id="PS50181">
    <property type="entry name" value="FBOX"/>
    <property type="match status" value="1"/>
</dbReference>